<accession>A0A6P8Y4H7</accession>
<organism evidence="3">
    <name type="scientific">Thrips palmi</name>
    <name type="common">Melon thrips</name>
    <dbReference type="NCBI Taxonomy" id="161013"/>
    <lineage>
        <taxon>Eukaryota</taxon>
        <taxon>Metazoa</taxon>
        <taxon>Ecdysozoa</taxon>
        <taxon>Arthropoda</taxon>
        <taxon>Hexapoda</taxon>
        <taxon>Insecta</taxon>
        <taxon>Pterygota</taxon>
        <taxon>Neoptera</taxon>
        <taxon>Paraneoptera</taxon>
        <taxon>Thysanoptera</taxon>
        <taxon>Terebrantia</taxon>
        <taxon>Thripoidea</taxon>
        <taxon>Thripidae</taxon>
        <taxon>Thrips</taxon>
    </lineage>
</organism>
<dbReference type="Pfam" id="PF11901">
    <property type="entry name" value="DM9"/>
    <property type="match status" value="1"/>
</dbReference>
<feature type="chain" id="PRO_5028051558" evidence="1">
    <location>
        <begin position="19"/>
        <end position="191"/>
    </location>
</feature>
<evidence type="ECO:0000313" key="2">
    <source>
        <dbReference type="Proteomes" id="UP000515158"/>
    </source>
</evidence>
<name>A0A6P8Y4H7_THRPL</name>
<keyword evidence="2" id="KW-1185">Reference proteome</keyword>
<dbReference type="KEGG" id="tpal:117639412"/>
<dbReference type="InterPro" id="IPR006616">
    <property type="entry name" value="DM9_repeat"/>
</dbReference>
<dbReference type="AlphaFoldDB" id="A0A6P8Y4H7"/>
<proteinExistence type="predicted"/>
<evidence type="ECO:0000256" key="1">
    <source>
        <dbReference type="SAM" id="SignalP"/>
    </source>
</evidence>
<dbReference type="RefSeq" id="XP_034230921.1">
    <property type="nucleotide sequence ID" value="XM_034375030.1"/>
</dbReference>
<dbReference type="PANTHER" id="PTHR31649:SF1">
    <property type="entry name" value="FARNESOIC ACID O-METHYL TRANSFERASE DOMAIN-CONTAINING PROTEIN"/>
    <property type="match status" value="1"/>
</dbReference>
<sequence length="191" mass="20567">MLLREVALLLLLVTTAKASLGSATSLRWELFTGDGNLPNDAVVGGYQKVNNAIKPHYIARAFNPDGGVIPIAVCKSSDDRRWLGWGAWNDGEGSAASIQQYEVACVDKLKVRWVPAVAGNLPDGAVPAGVDAKGQNLYACRSFDSSLNPKDRNHFMMMTPGVLLPYSGACKVNFFGVKSFSTYEVLVVVDD</sequence>
<protein>
    <submittedName>
        <fullName evidence="3">Uncharacterized protein LOC117639412</fullName>
    </submittedName>
</protein>
<evidence type="ECO:0000313" key="3">
    <source>
        <dbReference type="RefSeq" id="XP_034230921.1"/>
    </source>
</evidence>
<dbReference type="PANTHER" id="PTHR31649">
    <property type="entry name" value="AGAP009604-PA"/>
    <property type="match status" value="1"/>
</dbReference>
<dbReference type="InParanoid" id="A0A6P8Y4H7"/>
<dbReference type="GeneID" id="117639412"/>
<feature type="signal peptide" evidence="1">
    <location>
        <begin position="1"/>
        <end position="18"/>
    </location>
</feature>
<keyword evidence="1" id="KW-0732">Signal</keyword>
<reference evidence="3" key="1">
    <citation type="submission" date="2025-08" db="UniProtKB">
        <authorList>
            <consortium name="RefSeq"/>
        </authorList>
    </citation>
    <scope>IDENTIFICATION</scope>
    <source>
        <tissue evidence="3">Total insect</tissue>
    </source>
</reference>
<dbReference type="OrthoDB" id="1925699at2759"/>
<dbReference type="SMART" id="SM00696">
    <property type="entry name" value="DM9"/>
    <property type="match status" value="1"/>
</dbReference>
<gene>
    <name evidence="3" type="primary">LOC117639412</name>
</gene>
<dbReference type="Proteomes" id="UP000515158">
    <property type="component" value="Unplaced"/>
</dbReference>